<feature type="compositionally biased region" description="Basic and acidic residues" evidence="1">
    <location>
        <begin position="44"/>
        <end position="64"/>
    </location>
</feature>
<dbReference type="EMBL" id="JAWDJR010000003">
    <property type="protein sequence ID" value="KAK9977897.1"/>
    <property type="molecule type" value="Genomic_DNA"/>
</dbReference>
<feature type="non-terminal residue" evidence="2">
    <location>
        <position position="1"/>
    </location>
</feature>
<comment type="caution">
    <text evidence="2">The sequence shown here is derived from an EMBL/GenBank/DDBJ whole genome shotgun (WGS) entry which is preliminary data.</text>
</comment>
<protein>
    <submittedName>
        <fullName evidence="2">Uncharacterized protein</fullName>
    </submittedName>
</protein>
<sequence length="90" mass="10180">SQILNTGQVDDKKPANKINPIFSKSPAITEHQQLTLSSYVTEHSQIDKGSRMKRERMGGSDRGNKRMTKKSWIASEEREETQDSAQDSTE</sequence>
<dbReference type="Proteomes" id="UP001479290">
    <property type="component" value="Unassembled WGS sequence"/>
</dbReference>
<evidence type="ECO:0000313" key="3">
    <source>
        <dbReference type="Proteomes" id="UP001479290"/>
    </source>
</evidence>
<evidence type="ECO:0000313" key="2">
    <source>
        <dbReference type="EMBL" id="KAK9977897.1"/>
    </source>
</evidence>
<reference evidence="2 3" key="1">
    <citation type="submission" date="2024-05" db="EMBL/GenBank/DDBJ databases">
        <title>A high-quality chromosomal-level genome assembly of Topmouth culter (Culter alburnus).</title>
        <authorList>
            <person name="Zhao H."/>
        </authorList>
    </citation>
    <scope>NUCLEOTIDE SEQUENCE [LARGE SCALE GENOMIC DNA]</scope>
    <source>
        <strain evidence="2">CATC2023</strain>
        <tissue evidence="2">Muscle</tissue>
    </source>
</reference>
<proteinExistence type="predicted"/>
<accession>A0AAW2AWY5</accession>
<evidence type="ECO:0000256" key="1">
    <source>
        <dbReference type="SAM" id="MobiDB-lite"/>
    </source>
</evidence>
<feature type="region of interest" description="Disordered" evidence="1">
    <location>
        <begin position="39"/>
        <end position="90"/>
    </location>
</feature>
<gene>
    <name evidence="2" type="ORF">ABG768_019680</name>
</gene>
<organism evidence="2 3">
    <name type="scientific">Culter alburnus</name>
    <name type="common">Topmouth culter</name>
    <dbReference type="NCBI Taxonomy" id="194366"/>
    <lineage>
        <taxon>Eukaryota</taxon>
        <taxon>Metazoa</taxon>
        <taxon>Chordata</taxon>
        <taxon>Craniata</taxon>
        <taxon>Vertebrata</taxon>
        <taxon>Euteleostomi</taxon>
        <taxon>Actinopterygii</taxon>
        <taxon>Neopterygii</taxon>
        <taxon>Teleostei</taxon>
        <taxon>Ostariophysi</taxon>
        <taxon>Cypriniformes</taxon>
        <taxon>Xenocyprididae</taxon>
        <taxon>Xenocypridinae</taxon>
        <taxon>Culter</taxon>
    </lineage>
</organism>
<dbReference type="AlphaFoldDB" id="A0AAW2AWY5"/>
<name>A0AAW2AWY5_CULAL</name>
<keyword evidence="3" id="KW-1185">Reference proteome</keyword>